<evidence type="ECO:0000313" key="2">
    <source>
        <dbReference type="EMBL" id="GAA4104925.1"/>
    </source>
</evidence>
<evidence type="ECO:0000313" key="3">
    <source>
        <dbReference type="Proteomes" id="UP001500841"/>
    </source>
</evidence>
<evidence type="ECO:0000313" key="1">
    <source>
        <dbReference type="EMBL" id="GAA4104913.1"/>
    </source>
</evidence>
<proteinExistence type="predicted"/>
<organism evidence="1 3">
    <name type="scientific">Mucilaginibacter panaciglaebae</name>
    <dbReference type="NCBI Taxonomy" id="502331"/>
    <lineage>
        <taxon>Bacteria</taxon>
        <taxon>Pseudomonadati</taxon>
        <taxon>Bacteroidota</taxon>
        <taxon>Sphingobacteriia</taxon>
        <taxon>Sphingobacteriales</taxon>
        <taxon>Sphingobacteriaceae</taxon>
        <taxon>Mucilaginibacter</taxon>
    </lineage>
</organism>
<comment type="caution">
    <text evidence="1">The sequence shown here is derived from an EMBL/GenBank/DDBJ whole genome shotgun (WGS) entry which is preliminary data.</text>
</comment>
<protein>
    <submittedName>
        <fullName evidence="1">Uncharacterized protein</fullName>
    </submittedName>
</protein>
<reference evidence="1" key="3">
    <citation type="submission" date="2023-12" db="EMBL/GenBank/DDBJ databases">
        <authorList>
            <person name="Sun Q."/>
            <person name="Inoue M."/>
        </authorList>
    </citation>
    <scope>NUCLEOTIDE SEQUENCE</scope>
    <source>
        <strain evidence="1">JCM 17085</strain>
    </source>
</reference>
<dbReference type="EMBL" id="BAABCV010000015">
    <property type="protein sequence ID" value="GAA4104913.1"/>
    <property type="molecule type" value="Genomic_DNA"/>
</dbReference>
<sequence>MKLTDAESYNNDPGLCGFIALEEMYPDMFNYYVKKAGSNTLVPYKVTKGVHDTVTQVNC</sequence>
<accession>A0ABP7X652</accession>
<gene>
    <name evidence="1" type="ORF">GCM10022392_33180</name>
    <name evidence="2" type="ORF">GCM10022392_33200</name>
</gene>
<dbReference type="EMBL" id="BAABCV010000015">
    <property type="protein sequence ID" value="GAA4104925.1"/>
    <property type="molecule type" value="Genomic_DNA"/>
</dbReference>
<keyword evidence="3" id="KW-1185">Reference proteome</keyword>
<dbReference type="Proteomes" id="UP001500841">
    <property type="component" value="Unassembled WGS sequence"/>
</dbReference>
<name>A0ABP7X652_9SPHI</name>
<reference evidence="1" key="1">
    <citation type="journal article" date="2014" name="Int. J. Syst. Evol. Microbiol.">
        <title>Complete genome of a new Firmicutes species belonging to the dominant human colonic microbiota ('Ruminococcus bicirculans') reveals two chromosomes and a selective capacity to utilize plant glucans.</title>
        <authorList>
            <consortium name="NISC Comparative Sequencing Program"/>
            <person name="Wegmann U."/>
            <person name="Louis P."/>
            <person name="Goesmann A."/>
            <person name="Henrissat B."/>
            <person name="Duncan S.H."/>
            <person name="Flint H.J."/>
        </authorList>
    </citation>
    <scope>NUCLEOTIDE SEQUENCE</scope>
    <source>
        <strain evidence="1">JCM 17085</strain>
    </source>
</reference>
<reference evidence="3" key="2">
    <citation type="journal article" date="2019" name="Int. J. Syst. Evol. Microbiol.">
        <title>The Global Catalogue of Microorganisms (GCM) 10K type strain sequencing project: providing services to taxonomists for standard genome sequencing and annotation.</title>
        <authorList>
            <consortium name="The Broad Institute Genomics Platform"/>
            <consortium name="The Broad Institute Genome Sequencing Center for Infectious Disease"/>
            <person name="Wu L."/>
            <person name="Ma J."/>
        </authorList>
    </citation>
    <scope>NUCLEOTIDE SEQUENCE [LARGE SCALE GENOMIC DNA]</scope>
    <source>
        <strain evidence="3">JCM 17085</strain>
    </source>
</reference>